<evidence type="ECO:0000313" key="1">
    <source>
        <dbReference type="EMBL" id="KAG6456663.1"/>
    </source>
</evidence>
<sequence>MILTLLLHEERSMNFIQQENKFRPYLPKSLNILREDINLKAKFIKLFHEIGFRFIKMKSNRRIPCEHKGVSRSGECAVREPLAICARPFYCSHIYGAKPFNKLAKVGTHIRKKL</sequence>
<organism evidence="1 2">
    <name type="scientific">Manduca sexta</name>
    <name type="common">Tobacco hawkmoth</name>
    <name type="synonym">Tobacco hornworm</name>
    <dbReference type="NCBI Taxonomy" id="7130"/>
    <lineage>
        <taxon>Eukaryota</taxon>
        <taxon>Metazoa</taxon>
        <taxon>Ecdysozoa</taxon>
        <taxon>Arthropoda</taxon>
        <taxon>Hexapoda</taxon>
        <taxon>Insecta</taxon>
        <taxon>Pterygota</taxon>
        <taxon>Neoptera</taxon>
        <taxon>Endopterygota</taxon>
        <taxon>Lepidoptera</taxon>
        <taxon>Glossata</taxon>
        <taxon>Ditrysia</taxon>
        <taxon>Bombycoidea</taxon>
        <taxon>Sphingidae</taxon>
        <taxon>Sphinginae</taxon>
        <taxon>Sphingini</taxon>
        <taxon>Manduca</taxon>
    </lineage>
</organism>
<protein>
    <submittedName>
        <fullName evidence="1">Uncharacterized protein</fullName>
    </submittedName>
</protein>
<name>A0A922CSX5_MANSE</name>
<dbReference type="AlphaFoldDB" id="A0A922CSX5"/>
<dbReference type="Proteomes" id="UP000791440">
    <property type="component" value="Unassembled WGS sequence"/>
</dbReference>
<reference evidence="1" key="2">
    <citation type="submission" date="2020-12" db="EMBL/GenBank/DDBJ databases">
        <authorList>
            <person name="Kanost M."/>
        </authorList>
    </citation>
    <scope>NUCLEOTIDE SEQUENCE</scope>
</reference>
<keyword evidence="2" id="KW-1185">Reference proteome</keyword>
<proteinExistence type="predicted"/>
<evidence type="ECO:0000313" key="2">
    <source>
        <dbReference type="Proteomes" id="UP000791440"/>
    </source>
</evidence>
<gene>
    <name evidence="1" type="ORF">O3G_MSEX009867</name>
</gene>
<reference evidence="1" key="1">
    <citation type="journal article" date="2016" name="Insect Biochem. Mol. Biol.">
        <title>Multifaceted biological insights from a draft genome sequence of the tobacco hornworm moth, Manduca sexta.</title>
        <authorList>
            <person name="Kanost M.R."/>
            <person name="Arrese E.L."/>
            <person name="Cao X."/>
            <person name="Chen Y.R."/>
            <person name="Chellapilla S."/>
            <person name="Goldsmith M.R."/>
            <person name="Grosse-Wilde E."/>
            <person name="Heckel D.G."/>
            <person name="Herndon N."/>
            <person name="Jiang H."/>
            <person name="Papanicolaou A."/>
            <person name="Qu J."/>
            <person name="Soulages J.L."/>
            <person name="Vogel H."/>
            <person name="Walters J."/>
            <person name="Waterhouse R.M."/>
            <person name="Ahn S.J."/>
            <person name="Almeida F.C."/>
            <person name="An C."/>
            <person name="Aqrawi P."/>
            <person name="Bretschneider A."/>
            <person name="Bryant W.B."/>
            <person name="Bucks S."/>
            <person name="Chao H."/>
            <person name="Chevignon G."/>
            <person name="Christen J.M."/>
            <person name="Clarke D.F."/>
            <person name="Dittmer N.T."/>
            <person name="Ferguson L.C.F."/>
            <person name="Garavelou S."/>
            <person name="Gordon K.H.J."/>
            <person name="Gunaratna R.T."/>
            <person name="Han Y."/>
            <person name="Hauser F."/>
            <person name="He Y."/>
            <person name="Heidel-Fischer H."/>
            <person name="Hirsh A."/>
            <person name="Hu Y."/>
            <person name="Jiang H."/>
            <person name="Kalra D."/>
            <person name="Klinner C."/>
            <person name="Konig C."/>
            <person name="Kovar C."/>
            <person name="Kroll A.R."/>
            <person name="Kuwar S.S."/>
            <person name="Lee S.L."/>
            <person name="Lehman R."/>
            <person name="Li K."/>
            <person name="Li Z."/>
            <person name="Liang H."/>
            <person name="Lovelace S."/>
            <person name="Lu Z."/>
            <person name="Mansfield J.H."/>
            <person name="McCulloch K.J."/>
            <person name="Mathew T."/>
            <person name="Morton B."/>
            <person name="Muzny D.M."/>
            <person name="Neunemann D."/>
            <person name="Ongeri F."/>
            <person name="Pauchet Y."/>
            <person name="Pu L.L."/>
            <person name="Pyrousis I."/>
            <person name="Rao X.J."/>
            <person name="Redding A."/>
            <person name="Roesel C."/>
            <person name="Sanchez-Gracia A."/>
            <person name="Schaack S."/>
            <person name="Shukla A."/>
            <person name="Tetreau G."/>
            <person name="Wang Y."/>
            <person name="Xiong G.H."/>
            <person name="Traut W."/>
            <person name="Walsh T.K."/>
            <person name="Worley K.C."/>
            <person name="Wu D."/>
            <person name="Wu W."/>
            <person name="Wu Y.Q."/>
            <person name="Zhang X."/>
            <person name="Zou Z."/>
            <person name="Zucker H."/>
            <person name="Briscoe A.D."/>
            <person name="Burmester T."/>
            <person name="Clem R.J."/>
            <person name="Feyereisen R."/>
            <person name="Grimmelikhuijzen C.J.P."/>
            <person name="Hamodrakas S.J."/>
            <person name="Hansson B.S."/>
            <person name="Huguet E."/>
            <person name="Jermiin L.S."/>
            <person name="Lan Q."/>
            <person name="Lehman H.K."/>
            <person name="Lorenzen M."/>
            <person name="Merzendorfer H."/>
            <person name="Michalopoulos I."/>
            <person name="Morton D.B."/>
            <person name="Muthukrishnan S."/>
            <person name="Oakeshott J.G."/>
            <person name="Palmer W."/>
            <person name="Park Y."/>
            <person name="Passarelli A.L."/>
            <person name="Rozas J."/>
            <person name="Schwartz L.M."/>
            <person name="Smith W."/>
            <person name="Southgate A."/>
            <person name="Vilcinskas A."/>
            <person name="Vogt R."/>
            <person name="Wang P."/>
            <person name="Werren J."/>
            <person name="Yu X.Q."/>
            <person name="Zhou J.J."/>
            <person name="Brown S.J."/>
            <person name="Scherer S.E."/>
            <person name="Richards S."/>
            <person name="Blissard G.W."/>
        </authorList>
    </citation>
    <scope>NUCLEOTIDE SEQUENCE</scope>
</reference>
<accession>A0A922CSX5</accession>
<comment type="caution">
    <text evidence="1">The sequence shown here is derived from an EMBL/GenBank/DDBJ whole genome shotgun (WGS) entry which is preliminary data.</text>
</comment>
<dbReference type="EMBL" id="JH668519">
    <property type="protein sequence ID" value="KAG6456663.1"/>
    <property type="molecule type" value="Genomic_DNA"/>
</dbReference>